<keyword evidence="10" id="KW-0464">Manganese</keyword>
<evidence type="ECO:0000256" key="9">
    <source>
        <dbReference type="ARBA" id="ARBA00022842"/>
    </source>
</evidence>
<dbReference type="PROSITE" id="PS50975">
    <property type="entry name" value="ATP_GRASP"/>
    <property type="match status" value="1"/>
</dbReference>
<sequence length="454" mass="49874">MFSKILIANRGEIAVRIIRACRELGIQTVAVYSEADKEALHTELADEAICIGPARASDSYLNVQQILSAAVVTKAEAIHPGFGFLSENSRFASMCEECNITFIGPKSETIDAMGNKINARKLMIEAGVPVIPGSDGALSTVDEALAIADEIGYPVMLKAAAGGGGKGIRKVLTKEELPQHFSSAQQEAKAAFGNDDMYIEKIIYPARHIEVQILGDHFGHVIHLGERDCSLQRNNQKVLEESPSVVITPEKRQAIGDAGVRAAKAVAYRNAGTIEFLMDEAGEFYFMEMNTRIQVEHPITEMVTGVDLVKKQLEIASGYPLSLKQEDIKLQGHAIECRINAENPAYNFAPSPGKIRNLFLPSGGMGLRVDSAMYSGYTIPPYYDSMIAKVIVHGDTREEALNKMHRALWEFVTDGVITNVDFQMDLIHHPNVMAGDYTTAFLQEEFLPNWKAEN</sequence>
<dbReference type="EMBL" id="JBHSGS010000052">
    <property type="protein sequence ID" value="MFC4719983.1"/>
    <property type="molecule type" value="Genomic_DNA"/>
</dbReference>
<dbReference type="NCBIfam" id="NF006367">
    <property type="entry name" value="PRK08591.1"/>
    <property type="match status" value="1"/>
</dbReference>
<evidence type="ECO:0000256" key="13">
    <source>
        <dbReference type="RuleBase" id="RU365063"/>
    </source>
</evidence>
<dbReference type="SUPFAM" id="SSF52440">
    <property type="entry name" value="PreATP-grasp domain"/>
    <property type="match status" value="1"/>
</dbReference>
<dbReference type="NCBIfam" id="NF004085">
    <property type="entry name" value="PRK05586.1"/>
    <property type="match status" value="1"/>
</dbReference>
<dbReference type="Gene3D" id="3.30.470.20">
    <property type="entry name" value="ATP-grasp fold, B domain"/>
    <property type="match status" value="1"/>
</dbReference>
<dbReference type="InterPro" id="IPR005481">
    <property type="entry name" value="BC-like_N"/>
</dbReference>
<dbReference type="InterPro" id="IPR004549">
    <property type="entry name" value="Acetyl_CoA_COase_biotin_COase"/>
</dbReference>
<keyword evidence="9" id="KW-0460">Magnesium</keyword>
<reference evidence="17" key="1">
    <citation type="journal article" date="2019" name="Int. J. Syst. Evol. Microbiol.">
        <title>The Global Catalogue of Microorganisms (GCM) 10K type strain sequencing project: providing services to taxonomists for standard genome sequencing and annotation.</title>
        <authorList>
            <consortium name="The Broad Institute Genomics Platform"/>
            <consortium name="The Broad Institute Genome Sequencing Center for Infectious Disease"/>
            <person name="Wu L."/>
            <person name="Ma J."/>
        </authorList>
    </citation>
    <scope>NUCLEOTIDE SEQUENCE [LARGE SCALE GENOMIC DNA]</scope>
    <source>
        <strain evidence="17">CGMCC 1.19032</strain>
    </source>
</reference>
<dbReference type="InterPro" id="IPR016185">
    <property type="entry name" value="PreATP-grasp_dom_sf"/>
</dbReference>
<dbReference type="InterPro" id="IPR005482">
    <property type="entry name" value="Biotin_COase_C"/>
</dbReference>
<dbReference type="Proteomes" id="UP001595969">
    <property type="component" value="Unassembled WGS sequence"/>
</dbReference>
<dbReference type="Pfam" id="PF02786">
    <property type="entry name" value="CPSase_L_D2"/>
    <property type="match status" value="1"/>
</dbReference>
<evidence type="ECO:0000313" key="16">
    <source>
        <dbReference type="EMBL" id="MFC4719983.1"/>
    </source>
</evidence>
<keyword evidence="13" id="KW-0275">Fatty acid biosynthesis</keyword>
<comment type="caution">
    <text evidence="16">The sequence shown here is derived from an EMBL/GenBank/DDBJ whole genome shotgun (WGS) entry which is preliminary data.</text>
</comment>
<comment type="function">
    <text evidence="1 13">This protein is a component of the acetyl coenzyme A carboxylase complex; first, biotin carboxylase catalyzes the carboxylation of the carrier protein and then the transcarboxylase transfers the carboxyl group to form malonyl-CoA.</text>
</comment>
<evidence type="ECO:0000256" key="4">
    <source>
        <dbReference type="ARBA" id="ARBA00013263"/>
    </source>
</evidence>
<evidence type="ECO:0000256" key="3">
    <source>
        <dbReference type="ARBA" id="ARBA00011750"/>
    </source>
</evidence>
<dbReference type="NCBIfam" id="TIGR00514">
    <property type="entry name" value="accC"/>
    <property type="match status" value="1"/>
</dbReference>
<evidence type="ECO:0000256" key="8">
    <source>
        <dbReference type="ARBA" id="ARBA00022840"/>
    </source>
</evidence>
<dbReference type="RefSeq" id="WP_204655146.1">
    <property type="nucleotide sequence ID" value="NZ_JAFBFD010000062.1"/>
</dbReference>
<evidence type="ECO:0000313" key="17">
    <source>
        <dbReference type="Proteomes" id="UP001595969"/>
    </source>
</evidence>
<dbReference type="PANTHER" id="PTHR48095:SF2">
    <property type="entry name" value="BIOTIN CARBOXYLASE, CHLOROPLASTIC"/>
    <property type="match status" value="1"/>
</dbReference>
<evidence type="ECO:0000256" key="6">
    <source>
        <dbReference type="ARBA" id="ARBA00022723"/>
    </source>
</evidence>
<evidence type="ECO:0000256" key="7">
    <source>
        <dbReference type="ARBA" id="ARBA00022741"/>
    </source>
</evidence>
<dbReference type="Pfam" id="PF02785">
    <property type="entry name" value="Biotin_carb_C"/>
    <property type="match status" value="1"/>
</dbReference>
<gene>
    <name evidence="16" type="ORF">ACFO5I_09620</name>
</gene>
<dbReference type="SMART" id="SM00878">
    <property type="entry name" value="Biotin_carb_C"/>
    <property type="match status" value="1"/>
</dbReference>
<evidence type="ECO:0000259" key="15">
    <source>
        <dbReference type="PROSITE" id="PS50979"/>
    </source>
</evidence>
<comment type="pathway">
    <text evidence="2 13">Lipid metabolism; malonyl-CoA biosynthesis; malonyl-CoA from acetyl-CoA: step 1/1.</text>
</comment>
<keyword evidence="13" id="KW-0444">Lipid biosynthesis</keyword>
<keyword evidence="6" id="KW-0479">Metal-binding</keyword>
<evidence type="ECO:0000259" key="14">
    <source>
        <dbReference type="PROSITE" id="PS50975"/>
    </source>
</evidence>
<dbReference type="EC" id="6.3.4.14" evidence="4 13"/>
<dbReference type="Pfam" id="PF00289">
    <property type="entry name" value="Biotin_carb_N"/>
    <property type="match status" value="1"/>
</dbReference>
<dbReference type="PROSITE" id="PS50979">
    <property type="entry name" value="BC"/>
    <property type="match status" value="1"/>
</dbReference>
<dbReference type="PROSITE" id="PS00867">
    <property type="entry name" value="CPSASE_2"/>
    <property type="match status" value="1"/>
</dbReference>
<dbReference type="InterPro" id="IPR051602">
    <property type="entry name" value="ACC_Biotin_Carboxylase"/>
</dbReference>
<keyword evidence="17" id="KW-1185">Reference proteome</keyword>
<proteinExistence type="predicted"/>
<evidence type="ECO:0000256" key="1">
    <source>
        <dbReference type="ARBA" id="ARBA00003761"/>
    </source>
</evidence>
<name>A0ABV9MZJ7_9ENTE</name>
<organism evidence="16 17">
    <name type="scientific">Enterococcus lemanii</name>
    <dbReference type="NCBI Taxonomy" id="1159752"/>
    <lineage>
        <taxon>Bacteria</taxon>
        <taxon>Bacillati</taxon>
        <taxon>Bacillota</taxon>
        <taxon>Bacilli</taxon>
        <taxon>Lactobacillales</taxon>
        <taxon>Enterococcaceae</taxon>
        <taxon>Enterococcus</taxon>
    </lineage>
</organism>
<dbReference type="PANTHER" id="PTHR48095">
    <property type="entry name" value="PYRUVATE CARBOXYLASE SUBUNIT A"/>
    <property type="match status" value="1"/>
</dbReference>
<comment type="catalytic activity">
    <reaction evidence="11 13">
        <text>N(6)-biotinyl-L-lysyl-[protein] + hydrogencarbonate + ATP = N(6)-carboxybiotinyl-L-lysyl-[protein] + ADP + phosphate + H(+)</text>
        <dbReference type="Rhea" id="RHEA:13501"/>
        <dbReference type="Rhea" id="RHEA-COMP:10505"/>
        <dbReference type="Rhea" id="RHEA-COMP:10506"/>
        <dbReference type="ChEBI" id="CHEBI:15378"/>
        <dbReference type="ChEBI" id="CHEBI:17544"/>
        <dbReference type="ChEBI" id="CHEBI:30616"/>
        <dbReference type="ChEBI" id="CHEBI:43474"/>
        <dbReference type="ChEBI" id="CHEBI:83144"/>
        <dbReference type="ChEBI" id="CHEBI:83145"/>
        <dbReference type="ChEBI" id="CHEBI:456216"/>
        <dbReference type="EC" id="6.3.4.14"/>
    </reaction>
</comment>
<feature type="domain" description="Biotin carboxylation" evidence="15">
    <location>
        <begin position="1"/>
        <end position="447"/>
    </location>
</feature>
<dbReference type="SUPFAM" id="SSF51246">
    <property type="entry name" value="Rudiment single hybrid motif"/>
    <property type="match status" value="1"/>
</dbReference>
<evidence type="ECO:0000256" key="10">
    <source>
        <dbReference type="ARBA" id="ARBA00023211"/>
    </source>
</evidence>
<dbReference type="InterPro" id="IPR011054">
    <property type="entry name" value="Rudment_hybrid_motif"/>
</dbReference>
<feature type="domain" description="ATP-grasp" evidence="14">
    <location>
        <begin position="120"/>
        <end position="317"/>
    </location>
</feature>
<evidence type="ECO:0000256" key="11">
    <source>
        <dbReference type="ARBA" id="ARBA00048600"/>
    </source>
</evidence>
<dbReference type="InterPro" id="IPR005479">
    <property type="entry name" value="CPAse_ATP-bd"/>
</dbReference>
<keyword evidence="13" id="KW-0092">Biotin</keyword>
<keyword evidence="7 12" id="KW-0547">Nucleotide-binding</keyword>
<keyword evidence="13" id="KW-0276">Fatty acid metabolism</keyword>
<evidence type="ECO:0000256" key="12">
    <source>
        <dbReference type="PROSITE-ProRule" id="PRU00409"/>
    </source>
</evidence>
<dbReference type="InterPro" id="IPR011764">
    <property type="entry name" value="Biotin_carboxylation_dom"/>
</dbReference>
<protein>
    <recommendedName>
        <fullName evidence="4 13">Biotin carboxylase</fullName>
        <ecNumber evidence="4 13">6.3.4.14</ecNumber>
    </recommendedName>
    <alternativeName>
        <fullName evidence="13">Acetyl-coenzyme A carboxylase biotin carboxylase subunit A</fullName>
    </alternativeName>
</protein>
<keyword evidence="5 13" id="KW-0436">Ligase</keyword>
<evidence type="ECO:0000256" key="2">
    <source>
        <dbReference type="ARBA" id="ARBA00004956"/>
    </source>
</evidence>
<keyword evidence="8 12" id="KW-0067">ATP-binding</keyword>
<dbReference type="InterPro" id="IPR011761">
    <property type="entry name" value="ATP-grasp"/>
</dbReference>
<dbReference type="SUPFAM" id="SSF56059">
    <property type="entry name" value="Glutathione synthetase ATP-binding domain-like"/>
    <property type="match status" value="1"/>
</dbReference>
<accession>A0ABV9MZJ7</accession>
<dbReference type="PROSITE" id="PS00866">
    <property type="entry name" value="CPSASE_1"/>
    <property type="match status" value="1"/>
</dbReference>
<comment type="subunit">
    <text evidence="3 13">Acetyl-CoA carboxylase is a heterohexamer of biotin carboxyl carrier protein, biotin carboxylase and the two subunits of carboxyl transferase in a 2:2 complex.</text>
</comment>
<keyword evidence="13" id="KW-0443">Lipid metabolism</keyword>
<evidence type="ECO:0000256" key="5">
    <source>
        <dbReference type="ARBA" id="ARBA00022598"/>
    </source>
</evidence>